<dbReference type="Proteomes" id="UP000050360">
    <property type="component" value="Unassembled WGS sequence"/>
</dbReference>
<gene>
    <name evidence="3" type="ORF">MPEBLZ_02629</name>
</gene>
<proteinExistence type="predicted"/>
<keyword evidence="1" id="KW-0175">Coiled coil</keyword>
<evidence type="ECO:0000256" key="2">
    <source>
        <dbReference type="SAM" id="MobiDB-lite"/>
    </source>
</evidence>
<sequence length="230" mass="27471">MSTERDIIIERLEQKLAARDKEFTQMQEALRESIVIEMEKRFTDKIKLRESTLEDMRTKFGEKINEIIQMNKSLRDSVMEKKSTETNTLRHYETRMERMERRLIELNSAYDGVMKELLDQKSIIQELRPPKPREELRARQEVKPKEEIKRKEEAKPAEKERPKTQYIIADNYVPREKRKQAPIIEANEKPIDADEKAREQQKEQLKKPTSKKSEKIMEGVEISETLRRGK</sequence>
<evidence type="ECO:0000313" key="4">
    <source>
        <dbReference type="Proteomes" id="UP000050360"/>
    </source>
</evidence>
<feature type="coiled-coil region" evidence="1">
    <location>
        <begin position="82"/>
        <end position="116"/>
    </location>
</feature>
<comment type="caution">
    <text evidence="3">The sequence shown here is derived from an EMBL/GenBank/DDBJ whole genome shotgun (WGS) entry which is preliminary data.</text>
</comment>
<protein>
    <recommendedName>
        <fullName evidence="5">Chromosome partition protein Smc</fullName>
    </recommendedName>
</protein>
<evidence type="ECO:0008006" key="5">
    <source>
        <dbReference type="Google" id="ProtNLM"/>
    </source>
</evidence>
<reference evidence="3 4" key="1">
    <citation type="submission" date="2015-09" db="EMBL/GenBank/DDBJ databases">
        <title>A metagenomics-based metabolic model of nitrate-dependent anaerobic oxidation of methane by Methanoperedens-like archaea.</title>
        <authorList>
            <person name="Arshad A."/>
            <person name="Speth D.R."/>
            <person name="De Graaf R.M."/>
            <person name="Op Den Camp H.J."/>
            <person name="Jetten M.S."/>
            <person name="Welte C.U."/>
        </authorList>
    </citation>
    <scope>NUCLEOTIDE SEQUENCE [LARGE SCALE GENOMIC DNA]</scope>
</reference>
<feature type="compositionally biased region" description="Basic and acidic residues" evidence="2">
    <location>
        <begin position="186"/>
        <end position="230"/>
    </location>
</feature>
<accession>A0A0P8DYC8</accession>
<evidence type="ECO:0000313" key="3">
    <source>
        <dbReference type="EMBL" id="KPQ42788.1"/>
    </source>
</evidence>
<dbReference type="AlphaFoldDB" id="A0A0P8DYC8"/>
<name>A0A0P8DYC8_9EURY</name>
<organism evidence="3 4">
    <name type="scientific">Candidatus Methanoperedens nitratireducens</name>
    <dbReference type="NCBI Taxonomy" id="1392998"/>
    <lineage>
        <taxon>Archaea</taxon>
        <taxon>Methanobacteriati</taxon>
        <taxon>Methanobacteriota</taxon>
        <taxon>Stenosarchaea group</taxon>
        <taxon>Methanomicrobia</taxon>
        <taxon>Methanosarcinales</taxon>
        <taxon>ANME-2 cluster</taxon>
        <taxon>Candidatus Methanoperedentaceae</taxon>
        <taxon>Candidatus Methanoperedens</taxon>
    </lineage>
</organism>
<feature type="region of interest" description="Disordered" evidence="2">
    <location>
        <begin position="126"/>
        <end position="230"/>
    </location>
</feature>
<evidence type="ECO:0000256" key="1">
    <source>
        <dbReference type="SAM" id="Coils"/>
    </source>
</evidence>
<dbReference type="EMBL" id="LKCM01000203">
    <property type="protein sequence ID" value="KPQ42788.1"/>
    <property type="molecule type" value="Genomic_DNA"/>
</dbReference>
<feature type="compositionally biased region" description="Basic and acidic residues" evidence="2">
    <location>
        <begin position="128"/>
        <end position="163"/>
    </location>
</feature>